<dbReference type="AlphaFoldDB" id="A0A316TYJ1"/>
<feature type="domain" description="Histidine kinase" evidence="9">
    <location>
        <begin position="255"/>
        <end position="481"/>
    </location>
</feature>
<evidence type="ECO:0000313" key="10">
    <source>
        <dbReference type="EMBL" id="PWN07962.1"/>
    </source>
</evidence>
<dbReference type="Proteomes" id="UP000245533">
    <property type="component" value="Unassembled WGS sequence"/>
</dbReference>
<dbReference type="SUPFAM" id="SSF55874">
    <property type="entry name" value="ATPase domain of HSP90 chaperone/DNA topoisomerase II/histidine kinase"/>
    <property type="match status" value="1"/>
</dbReference>
<dbReference type="InterPro" id="IPR005467">
    <property type="entry name" value="His_kinase_dom"/>
</dbReference>
<gene>
    <name evidence="10" type="ORF">DDZ15_02825</name>
</gene>
<feature type="transmembrane region" description="Helical" evidence="8">
    <location>
        <begin position="35"/>
        <end position="54"/>
    </location>
</feature>
<evidence type="ECO:0000313" key="11">
    <source>
        <dbReference type="Proteomes" id="UP000245533"/>
    </source>
</evidence>
<dbReference type="GO" id="GO:0007234">
    <property type="term" value="P:osmosensory signaling via phosphorelay pathway"/>
    <property type="evidence" value="ECO:0007669"/>
    <property type="project" value="TreeGrafter"/>
</dbReference>
<evidence type="ECO:0000256" key="4">
    <source>
        <dbReference type="ARBA" id="ARBA00022741"/>
    </source>
</evidence>
<organism evidence="10 11">
    <name type="scientific">Rhodohalobacter mucosus</name>
    <dbReference type="NCBI Taxonomy" id="2079485"/>
    <lineage>
        <taxon>Bacteria</taxon>
        <taxon>Pseudomonadati</taxon>
        <taxon>Balneolota</taxon>
        <taxon>Balneolia</taxon>
        <taxon>Balneolales</taxon>
        <taxon>Balneolaceae</taxon>
        <taxon>Rhodohalobacter</taxon>
    </lineage>
</organism>
<keyword evidence="3" id="KW-0808">Transferase</keyword>
<comment type="caution">
    <text evidence="10">The sequence shown here is derived from an EMBL/GenBank/DDBJ whole genome shotgun (WGS) entry which is preliminary data.</text>
</comment>
<dbReference type="Gene3D" id="1.10.287.130">
    <property type="match status" value="1"/>
</dbReference>
<dbReference type="Gene3D" id="3.30.565.10">
    <property type="entry name" value="Histidine kinase-like ATPase, C-terminal domain"/>
    <property type="match status" value="1"/>
</dbReference>
<evidence type="ECO:0000256" key="6">
    <source>
        <dbReference type="ARBA" id="ARBA00022840"/>
    </source>
</evidence>
<dbReference type="InterPro" id="IPR003594">
    <property type="entry name" value="HATPase_dom"/>
</dbReference>
<reference evidence="10 11" key="1">
    <citation type="submission" date="2018-05" db="EMBL/GenBank/DDBJ databases">
        <title>Rhodohalobacter halophilus gen. nov., sp. nov., a moderately halophilic member of the family Balneolaceae.</title>
        <authorList>
            <person name="Liu Z.-W."/>
        </authorList>
    </citation>
    <scope>NUCLEOTIDE SEQUENCE [LARGE SCALE GENOMIC DNA]</scope>
    <source>
        <strain evidence="10 11">8A47</strain>
    </source>
</reference>
<dbReference type="PROSITE" id="PS50109">
    <property type="entry name" value="HIS_KIN"/>
    <property type="match status" value="1"/>
</dbReference>
<evidence type="ECO:0000259" key="9">
    <source>
        <dbReference type="PROSITE" id="PS50109"/>
    </source>
</evidence>
<feature type="transmembrane region" description="Helical" evidence="8">
    <location>
        <begin position="60"/>
        <end position="80"/>
    </location>
</feature>
<keyword evidence="11" id="KW-1185">Reference proteome</keyword>
<dbReference type="GO" id="GO:0004673">
    <property type="term" value="F:protein histidine kinase activity"/>
    <property type="evidence" value="ECO:0007669"/>
    <property type="project" value="UniProtKB-EC"/>
</dbReference>
<keyword evidence="8" id="KW-0812">Transmembrane</keyword>
<name>A0A316TYJ1_9BACT</name>
<keyword evidence="8" id="KW-1133">Transmembrane helix</keyword>
<keyword evidence="7" id="KW-0902">Two-component regulatory system</keyword>
<accession>A0A316TYJ1</accession>
<dbReference type="EC" id="2.7.13.3" evidence="2"/>
<evidence type="ECO:0000256" key="1">
    <source>
        <dbReference type="ARBA" id="ARBA00000085"/>
    </source>
</evidence>
<dbReference type="InterPro" id="IPR004358">
    <property type="entry name" value="Sig_transdc_His_kin-like_C"/>
</dbReference>
<dbReference type="GO" id="GO:0005524">
    <property type="term" value="F:ATP binding"/>
    <property type="evidence" value="ECO:0007669"/>
    <property type="project" value="UniProtKB-KW"/>
</dbReference>
<dbReference type="InterPro" id="IPR036890">
    <property type="entry name" value="HATPase_C_sf"/>
</dbReference>
<evidence type="ECO:0000256" key="5">
    <source>
        <dbReference type="ARBA" id="ARBA00022777"/>
    </source>
</evidence>
<evidence type="ECO:0000256" key="7">
    <source>
        <dbReference type="ARBA" id="ARBA00023012"/>
    </source>
</evidence>
<sequence length="481" mass="54318">MKAIFQGRPKNWGLPGHLSIDVWINMIFKTFRLKLILRVCLLALTLAVLIYLWLETEFYVSMTLLAVVVLIQIVSLIGFIEKTNRLLTRFLDAIRYSDFTGNFSDSGLESNFGELNRAFSDVLEKFREERSEKEETLRYLEMVVQHIGTGLICFNSDGEVVLMNRSAKKLFPNIQIRSIQSFVNVSESFAGSLAAMGDDGRTLQRVETGAEVLELALHSAEFRIRGGVYKLISFQNIQSELEEKELESWQNITKVLAHEIMNSITPIASLSSTVHSLIQSEAVHDGDRSSIDRETLQDIDEALQTINNRCHGLMRFVNSYRDFTQIPEPDAESFEVERLLARVIQLMKGEFENRRVESETITEPPDLQLFADPQLIEQVIINITKNALQVLEGCEGARVRFRAGINDAGRVEISIEDNGPGMEKEILNRIFIPFYTTPSGNQPVHGSGIGLSLSRQIMRNHGGSLHAESEPGKGTVFTMRF</sequence>
<dbReference type="PANTHER" id="PTHR42878">
    <property type="entry name" value="TWO-COMPONENT HISTIDINE KINASE"/>
    <property type="match status" value="1"/>
</dbReference>
<keyword evidence="5" id="KW-0418">Kinase</keyword>
<dbReference type="GO" id="GO:0000156">
    <property type="term" value="F:phosphorelay response regulator activity"/>
    <property type="evidence" value="ECO:0007669"/>
    <property type="project" value="TreeGrafter"/>
</dbReference>
<dbReference type="EMBL" id="QGGB01000002">
    <property type="protein sequence ID" value="PWN07962.1"/>
    <property type="molecule type" value="Genomic_DNA"/>
</dbReference>
<dbReference type="Pfam" id="PF02518">
    <property type="entry name" value="HATPase_c"/>
    <property type="match status" value="1"/>
</dbReference>
<evidence type="ECO:0000256" key="2">
    <source>
        <dbReference type="ARBA" id="ARBA00012438"/>
    </source>
</evidence>
<dbReference type="SMART" id="SM00387">
    <property type="entry name" value="HATPase_c"/>
    <property type="match status" value="1"/>
</dbReference>
<evidence type="ECO:0000256" key="8">
    <source>
        <dbReference type="SAM" id="Phobius"/>
    </source>
</evidence>
<dbReference type="GO" id="GO:0030295">
    <property type="term" value="F:protein kinase activator activity"/>
    <property type="evidence" value="ECO:0007669"/>
    <property type="project" value="TreeGrafter"/>
</dbReference>
<dbReference type="PANTHER" id="PTHR42878:SF7">
    <property type="entry name" value="SENSOR HISTIDINE KINASE GLRK"/>
    <property type="match status" value="1"/>
</dbReference>
<comment type="catalytic activity">
    <reaction evidence="1">
        <text>ATP + protein L-histidine = ADP + protein N-phospho-L-histidine.</text>
        <dbReference type="EC" id="2.7.13.3"/>
    </reaction>
</comment>
<keyword evidence="6 10" id="KW-0067">ATP-binding</keyword>
<proteinExistence type="predicted"/>
<keyword evidence="4" id="KW-0547">Nucleotide-binding</keyword>
<protein>
    <recommendedName>
        <fullName evidence="2">histidine kinase</fullName>
        <ecNumber evidence="2">2.7.13.3</ecNumber>
    </recommendedName>
</protein>
<dbReference type="InterPro" id="IPR050351">
    <property type="entry name" value="BphY/WalK/GraS-like"/>
</dbReference>
<keyword evidence="8" id="KW-0472">Membrane</keyword>
<dbReference type="PRINTS" id="PR00344">
    <property type="entry name" value="BCTRLSENSOR"/>
</dbReference>
<evidence type="ECO:0000256" key="3">
    <source>
        <dbReference type="ARBA" id="ARBA00022679"/>
    </source>
</evidence>